<keyword evidence="1" id="KW-1133">Transmembrane helix</keyword>
<dbReference type="InterPro" id="IPR038708">
    <property type="entry name" value="Gp34-like_sf"/>
</dbReference>
<name>A3KL72_MUHV1</name>
<keyword evidence="1" id="KW-0812">Transmembrane</keyword>
<dbReference type="Pfam" id="PF12216">
    <property type="entry name" value="m04gp34like"/>
    <property type="match status" value="1"/>
</dbReference>
<feature type="non-terminal residue" evidence="2">
    <location>
        <position position="348"/>
    </location>
</feature>
<feature type="transmembrane region" description="Helical" evidence="1">
    <location>
        <begin position="288"/>
        <end position="311"/>
    </location>
</feature>
<proteinExistence type="predicted"/>
<protein>
    <submittedName>
        <fullName evidence="2">Immune evasin</fullName>
    </submittedName>
</protein>
<evidence type="ECO:0000256" key="1">
    <source>
        <dbReference type="SAM" id="Phobius"/>
    </source>
</evidence>
<keyword evidence="1" id="KW-0472">Membrane</keyword>
<dbReference type="InterPro" id="IPR022022">
    <property type="entry name" value="M04gp34-like"/>
</dbReference>
<gene>
    <name evidence="2" type="primary">m06</name>
</gene>
<dbReference type="Gene3D" id="2.60.40.2900">
    <property type="match status" value="1"/>
</dbReference>
<organismHost>
    <name type="scientific">Mus musculus</name>
    <name type="common">Mouse</name>
    <dbReference type="NCBI Taxonomy" id="10090"/>
</organismHost>
<organism evidence="2">
    <name type="scientific">Murid herpesvirus 1</name>
    <name type="common">MuHV-1</name>
    <name type="synonym">Mouse cytomegalovirus</name>
    <dbReference type="NCBI Taxonomy" id="10366"/>
    <lineage>
        <taxon>Viruses</taxon>
        <taxon>Duplodnaviria</taxon>
        <taxon>Heunggongvirae</taxon>
        <taxon>Peploviricota</taxon>
        <taxon>Herviviricetes</taxon>
        <taxon>Herpesvirales</taxon>
        <taxon>Orthoherpesviridae</taxon>
        <taxon>Betaherpesvirinae</taxon>
        <taxon>Muromegalovirus</taxon>
        <taxon>Muromegalovirus muridbeta1</taxon>
    </lineage>
</organism>
<accession>A3KL72</accession>
<reference evidence="2" key="1">
    <citation type="journal article" date="2007" name="J. Med. Virol.">
        <title>Mutations in the temperature-sensitive murine cytomegalovirus (MCMV) mutants tsm5 and tsm30: a study of genes involved in immune evasion, DNA packaging and processing, and DNA replication.</title>
        <authorList>
            <person name="Sweet C."/>
            <person name="Ball K."/>
            <person name="Morley P.J."/>
            <person name="Guilfoyle K."/>
            <person name="Kirby M."/>
        </authorList>
    </citation>
    <scope>NUCLEOTIDE SEQUENCE</scope>
    <source>
        <strain evidence="2">N1</strain>
    </source>
</reference>
<sequence>MPSWSDTLTMDTTARGSTRSRPVQLLALVTVLASMTFQMGESLIPIIPDFSSFMMNPLPMPQIMPPSTNETKETKESYVKTEEPIVGCNVSRTEINRLKNQMKNIPNTFKCFKKDGVRTSLDMQTTGEKRFACEIPNNVYVNATWYVHWVVGKIAASVSPIVYFTSTTSSPPTFDGNMHPFYQRKIVTAANGFKVDEKTGDITVARSNASLADSVRCRLIVCLWTKNDSISDLPDDDPQMKNMSGVIKLPDYSGPDTLLTDGVPFDYAAWRQRMRTEMEEPSRRRRQLLLVISVIASLLWLAVGVMLFYTYGREPLARLLKRYGKQLAAVRIPADGKDQSLTSPLLTK</sequence>
<dbReference type="EMBL" id="AM398141">
    <property type="protein sequence ID" value="CAL38757.1"/>
    <property type="molecule type" value="Genomic_DNA"/>
</dbReference>
<evidence type="ECO:0000313" key="2">
    <source>
        <dbReference type="EMBL" id="CAL38757.1"/>
    </source>
</evidence>